<feature type="region of interest" description="Disordered" evidence="1">
    <location>
        <begin position="29"/>
        <end position="48"/>
    </location>
</feature>
<keyword evidence="2" id="KW-0812">Transmembrane</keyword>
<evidence type="ECO:0000256" key="1">
    <source>
        <dbReference type="SAM" id="MobiDB-lite"/>
    </source>
</evidence>
<feature type="compositionally biased region" description="Polar residues" evidence="1">
    <location>
        <begin position="29"/>
        <end position="38"/>
    </location>
</feature>
<dbReference type="Proteomes" id="UP001345013">
    <property type="component" value="Unassembled WGS sequence"/>
</dbReference>
<accession>A0ABR0KF99</accession>
<evidence type="ECO:0000313" key="4">
    <source>
        <dbReference type="Proteomes" id="UP001345013"/>
    </source>
</evidence>
<keyword evidence="4" id="KW-1185">Reference proteome</keyword>
<keyword evidence="2" id="KW-0472">Membrane</keyword>
<evidence type="ECO:0000256" key="2">
    <source>
        <dbReference type="SAM" id="Phobius"/>
    </source>
</evidence>
<proteinExistence type="predicted"/>
<feature type="region of interest" description="Disordered" evidence="1">
    <location>
        <begin position="58"/>
        <end position="84"/>
    </location>
</feature>
<comment type="caution">
    <text evidence="3">The sequence shown here is derived from an EMBL/GenBank/DDBJ whole genome shotgun (WGS) entry which is preliminary data.</text>
</comment>
<dbReference type="EMBL" id="JAVRRG010000032">
    <property type="protein sequence ID" value="KAK5094760.1"/>
    <property type="molecule type" value="Genomic_DNA"/>
</dbReference>
<feature type="transmembrane region" description="Helical" evidence="2">
    <location>
        <begin position="133"/>
        <end position="158"/>
    </location>
</feature>
<feature type="compositionally biased region" description="Basic and acidic residues" evidence="1">
    <location>
        <begin position="67"/>
        <end position="79"/>
    </location>
</feature>
<evidence type="ECO:0000313" key="3">
    <source>
        <dbReference type="EMBL" id="KAK5094760.1"/>
    </source>
</evidence>
<protein>
    <submittedName>
        <fullName evidence="3">Uncharacterized protein</fullName>
    </submittedName>
</protein>
<sequence length="754" mass="82668">MASTRFHPVSQSDDYKLDTLSQAQLHYSHNIHDTTQSPEVPGRWKSTKSAYSPQATYVSLPNAYPNDDAKKRPRANDRRRSSRLSLRQLASPVSNFRIPTFAAPWQHEKPESLDPSKANTVRTFDRRNQRQRVFVNGILQWLVTVGVVLCQFAALYGFSQPHTLSRGEKYTFNAITTMLSLCLGLAITTALRSYAKLLSWRFLASGYRDLQDFETIMQCDSQSKVLKLLVSARTPGRFWINKTQLLCLVSIVLVIGLQVSIGLLGLCYDIGTSNYLQLTPGKVSLADLSNIYQDTTFNQTGVGDQTGASNYYGLVGQSYGICYNDLGQGNCGPETIYTADNVTFFYQYIEHSVGKHNSTTTTSVVTSNRYVTADATCVQLEIISGGYISGKSSTSQLHYKDEHGVEQIILVDGNTITTSTYMSNSSSDCGDRCTSILILDTGYMSANDSTSPVDLQIMPHLFTCNSSVSDVDNADSCSSAPKCSLSDVNAKYLAGSIGWSGTHYLDGNPLQYQTYPPGSPWSWDGIQGSGWQDPEARAQLIAIFTANTLSAMDDAGPRITMDGRAPRPAVALNVNWKYAIPVLCVVPGVQLFVLLIVCIFASGALIKDSGFLSAARLLRPVVEKLEEHGCALTSDEIARELGNFKIVYGVRAPPGTADATAYTPTIGSNIDWHVGVIAESEGYGKSAEEGWRPTAMFPEGRYDGVGYPTVIERSGKRRRVRVIVEESSDDDSDEMADEKAHLLRVDSGTWCPPN</sequence>
<feature type="transmembrane region" description="Helical" evidence="2">
    <location>
        <begin position="245"/>
        <end position="266"/>
    </location>
</feature>
<feature type="transmembrane region" description="Helical" evidence="2">
    <location>
        <begin position="170"/>
        <end position="191"/>
    </location>
</feature>
<reference evidence="3 4" key="1">
    <citation type="submission" date="2023-08" db="EMBL/GenBank/DDBJ databases">
        <title>Black Yeasts Isolated from many extreme environments.</title>
        <authorList>
            <person name="Coleine C."/>
            <person name="Stajich J.E."/>
            <person name="Selbmann L."/>
        </authorList>
    </citation>
    <scope>NUCLEOTIDE SEQUENCE [LARGE SCALE GENOMIC DNA]</scope>
    <source>
        <strain evidence="3 4">CCFEE 5885</strain>
    </source>
</reference>
<organism evidence="3 4">
    <name type="scientific">Lithohypha guttulata</name>
    <dbReference type="NCBI Taxonomy" id="1690604"/>
    <lineage>
        <taxon>Eukaryota</taxon>
        <taxon>Fungi</taxon>
        <taxon>Dikarya</taxon>
        <taxon>Ascomycota</taxon>
        <taxon>Pezizomycotina</taxon>
        <taxon>Eurotiomycetes</taxon>
        <taxon>Chaetothyriomycetidae</taxon>
        <taxon>Chaetothyriales</taxon>
        <taxon>Trichomeriaceae</taxon>
        <taxon>Lithohypha</taxon>
    </lineage>
</organism>
<gene>
    <name evidence="3" type="ORF">LTR24_003460</name>
</gene>
<name>A0ABR0KF99_9EURO</name>
<keyword evidence="2" id="KW-1133">Transmembrane helix</keyword>